<dbReference type="InterPro" id="IPR013103">
    <property type="entry name" value="RVT_2"/>
</dbReference>
<reference evidence="3" key="1">
    <citation type="journal article" date="2019" name="Sci. Rep.">
        <title>Draft genome of Tanacetum cinerariifolium, the natural source of mosquito coil.</title>
        <authorList>
            <person name="Yamashiro T."/>
            <person name="Shiraishi A."/>
            <person name="Satake H."/>
            <person name="Nakayama K."/>
        </authorList>
    </citation>
    <scope>NUCLEOTIDE SEQUENCE</scope>
</reference>
<feature type="compositionally biased region" description="Basic and acidic residues" evidence="1">
    <location>
        <begin position="537"/>
        <end position="556"/>
    </location>
</feature>
<keyword evidence="3" id="KW-0808">Transferase</keyword>
<feature type="compositionally biased region" description="Polar residues" evidence="1">
    <location>
        <begin position="557"/>
        <end position="570"/>
    </location>
</feature>
<dbReference type="Pfam" id="PF07727">
    <property type="entry name" value="RVT_2"/>
    <property type="match status" value="1"/>
</dbReference>
<feature type="region of interest" description="Disordered" evidence="1">
    <location>
        <begin position="106"/>
        <end position="129"/>
    </location>
</feature>
<protein>
    <submittedName>
        <fullName evidence="3">Reverse transcriptase</fullName>
    </submittedName>
</protein>
<evidence type="ECO:0000256" key="1">
    <source>
        <dbReference type="SAM" id="MobiDB-lite"/>
    </source>
</evidence>
<accession>A0A6L2JZD5</accession>
<evidence type="ECO:0000259" key="2">
    <source>
        <dbReference type="Pfam" id="PF07727"/>
    </source>
</evidence>
<name>A0A6L2JZD5_TANCI</name>
<feature type="region of interest" description="Disordered" evidence="1">
    <location>
        <begin position="63"/>
        <end position="89"/>
    </location>
</feature>
<keyword evidence="3" id="KW-0695">RNA-directed DNA polymerase</keyword>
<feature type="domain" description="Reverse transcriptase Ty1/copia-type" evidence="2">
    <location>
        <begin position="420"/>
        <end position="478"/>
    </location>
</feature>
<comment type="caution">
    <text evidence="3">The sequence shown here is derived from an EMBL/GenBank/DDBJ whole genome shotgun (WGS) entry which is preliminary data.</text>
</comment>
<proteinExistence type="predicted"/>
<gene>
    <name evidence="3" type="ORF">Tci_014466</name>
</gene>
<feature type="region of interest" description="Disordered" evidence="1">
    <location>
        <begin position="505"/>
        <end position="570"/>
    </location>
</feature>
<dbReference type="AlphaFoldDB" id="A0A6L2JZD5"/>
<dbReference type="EMBL" id="BKCJ010001575">
    <property type="protein sequence ID" value="GEU42488.1"/>
    <property type="molecule type" value="Genomic_DNA"/>
</dbReference>
<evidence type="ECO:0000313" key="3">
    <source>
        <dbReference type="EMBL" id="GEU42488.1"/>
    </source>
</evidence>
<keyword evidence="3" id="KW-0548">Nucleotidyltransferase</keyword>
<dbReference type="GO" id="GO:0003964">
    <property type="term" value="F:RNA-directed DNA polymerase activity"/>
    <property type="evidence" value="ECO:0007669"/>
    <property type="project" value="UniProtKB-KW"/>
</dbReference>
<organism evidence="3">
    <name type="scientific">Tanacetum cinerariifolium</name>
    <name type="common">Dalmatian daisy</name>
    <name type="synonym">Chrysanthemum cinerariifolium</name>
    <dbReference type="NCBI Taxonomy" id="118510"/>
    <lineage>
        <taxon>Eukaryota</taxon>
        <taxon>Viridiplantae</taxon>
        <taxon>Streptophyta</taxon>
        <taxon>Embryophyta</taxon>
        <taxon>Tracheophyta</taxon>
        <taxon>Spermatophyta</taxon>
        <taxon>Magnoliopsida</taxon>
        <taxon>eudicotyledons</taxon>
        <taxon>Gunneridae</taxon>
        <taxon>Pentapetalae</taxon>
        <taxon>asterids</taxon>
        <taxon>campanulids</taxon>
        <taxon>Asterales</taxon>
        <taxon>Asteraceae</taxon>
        <taxon>Asteroideae</taxon>
        <taxon>Anthemideae</taxon>
        <taxon>Anthemidinae</taxon>
        <taxon>Tanacetum</taxon>
    </lineage>
</organism>
<sequence>MDEILRQHMIAFNAKFQLLAYQMTKIENAFNERSQGALPSNTIPNPREDIKVITIQSGITLVGPSVSSPIPPSSSKEVERDPKTTTDQVHISCSGSTARVSSLVNQPALASKSNEIPERNPHQPPIPYPSREELTLRVGDEKITLNVASTSKYPHKHGNESINQIDIIETTCEYHFHEVLNVHKSIHPLSGSPTPSSDLVVTLEKEGKDQLNSHEDIDDLVPIPWNEENDESETETIMEDVQIHRSQSTAQIRPSSLCYPTNDHDDLGKMKPKADIAMASECNKSRPGFNCLNSQDSLEDSQSIPLKEDLDNVFGLLYEEYYATSTLEVSDNPAANTLDNEDIPSSSSIVVEENKAPQLVTSSEEPIANESTTLVLNENAMNKFKKTFQYLTELISAIHFILLCLKKPHGCQDGIPERSIERRSFVSQPDGFVDPDFPNHVYHLKKSLYGLKQALRAWYDKLSSFLIEPISQKEKLEEEEIAKMVEGEEDEKSYASEFVDSIFQNDDVDSGTRIEPGNHKENPKTVVDDDENENDNENEKKDDYDKKDDYNDDHTNHTLVKNQKMGSIET</sequence>
<feature type="compositionally biased region" description="Basic and acidic residues" evidence="1">
    <location>
        <begin position="510"/>
        <end position="527"/>
    </location>
</feature>